<dbReference type="RefSeq" id="WP_160554152.1">
    <property type="nucleotide sequence ID" value="NZ_CP047650.1"/>
</dbReference>
<keyword evidence="4" id="KW-1185">Reference proteome</keyword>
<evidence type="ECO:0000313" key="4">
    <source>
        <dbReference type="Proteomes" id="UP000464787"/>
    </source>
</evidence>
<dbReference type="InterPro" id="IPR012373">
    <property type="entry name" value="Ferrdict_sens_TM"/>
</dbReference>
<reference evidence="3 4" key="1">
    <citation type="submission" date="2020-01" db="EMBL/GenBank/DDBJ databases">
        <title>Genome sequencing of strain KACC 21265.</title>
        <authorList>
            <person name="Heo J."/>
            <person name="Kim S.-J."/>
            <person name="Kim J.-S."/>
            <person name="Hong S.-B."/>
            <person name="Kwon S.-W."/>
        </authorList>
    </citation>
    <scope>NUCLEOTIDE SEQUENCE [LARGE SCALE GENOMIC DNA]</scope>
    <source>
        <strain evidence="3 4">KACC 21265</strain>
    </source>
</reference>
<proteinExistence type="predicted"/>
<dbReference type="PANTHER" id="PTHR30273:SF2">
    <property type="entry name" value="PROTEIN FECR"/>
    <property type="match status" value="1"/>
</dbReference>
<dbReference type="PANTHER" id="PTHR30273">
    <property type="entry name" value="PERIPLASMIC SIGNAL SENSOR AND SIGMA FACTOR ACTIVATOR FECR-RELATED"/>
    <property type="match status" value="1"/>
</dbReference>
<dbReference type="InterPro" id="IPR032623">
    <property type="entry name" value="FecR_N"/>
</dbReference>
<dbReference type="Gene3D" id="2.60.120.1440">
    <property type="match status" value="1"/>
</dbReference>
<evidence type="ECO:0000259" key="2">
    <source>
        <dbReference type="Pfam" id="PF16220"/>
    </source>
</evidence>
<dbReference type="Pfam" id="PF16220">
    <property type="entry name" value="DUF4880"/>
    <property type="match status" value="1"/>
</dbReference>
<dbReference type="GO" id="GO:0016989">
    <property type="term" value="F:sigma factor antagonist activity"/>
    <property type="evidence" value="ECO:0007669"/>
    <property type="project" value="TreeGrafter"/>
</dbReference>
<gene>
    <name evidence="3" type="ORF">GT347_21590</name>
</gene>
<dbReference type="InterPro" id="IPR006860">
    <property type="entry name" value="FecR"/>
</dbReference>
<evidence type="ECO:0000313" key="3">
    <source>
        <dbReference type="EMBL" id="QHJ00342.1"/>
    </source>
</evidence>
<dbReference type="PIRSF" id="PIRSF018266">
    <property type="entry name" value="FecR"/>
    <property type="match status" value="1"/>
</dbReference>
<name>A0A857JB14_9BURK</name>
<dbReference type="Proteomes" id="UP000464787">
    <property type="component" value="Chromosome"/>
</dbReference>
<feature type="domain" description="FecR protein" evidence="1">
    <location>
        <begin position="115"/>
        <end position="211"/>
    </location>
</feature>
<organism evidence="3 4">
    <name type="scientific">Xylophilus rhododendri</name>
    <dbReference type="NCBI Taxonomy" id="2697032"/>
    <lineage>
        <taxon>Bacteria</taxon>
        <taxon>Pseudomonadati</taxon>
        <taxon>Pseudomonadota</taxon>
        <taxon>Betaproteobacteria</taxon>
        <taxon>Burkholderiales</taxon>
        <taxon>Xylophilus</taxon>
    </lineage>
</organism>
<dbReference type="Pfam" id="PF04773">
    <property type="entry name" value="FecR"/>
    <property type="match status" value="1"/>
</dbReference>
<dbReference type="AlphaFoldDB" id="A0A857JB14"/>
<protein>
    <submittedName>
        <fullName evidence="3">DUF4880 domain-containing protein</fullName>
    </submittedName>
</protein>
<dbReference type="EMBL" id="CP047650">
    <property type="protein sequence ID" value="QHJ00342.1"/>
    <property type="molecule type" value="Genomic_DNA"/>
</dbReference>
<dbReference type="KEGG" id="xyk:GT347_21590"/>
<evidence type="ECO:0000259" key="1">
    <source>
        <dbReference type="Pfam" id="PF04773"/>
    </source>
</evidence>
<feature type="domain" description="FecR N-terminal" evidence="2">
    <location>
        <begin position="14"/>
        <end position="55"/>
    </location>
</feature>
<sequence length="323" mass="34852">MSAGSSQPDFATLQQAAKWFAELESGPDDGQRQARWQAWLDASEQHRLAWRRVLAVQQGFAAINTSAPQARASRLALDAAARGRSRRGSLRTLGVLGVSALAAWAGLREAFWRADLQTATGETRDFTLPDGGRIWLSPDSAVRLAYGPQQRELVLQQGEVLIETAHDSALPARPFVVCSLHGRMRALGTRFSVRQVADDSTTLAVFEGAVEARAASGPPHVVPAGRQIGLGAEGLGPENAASPAREAWRGGLLLADDMPLPDFLAELGRWRRGHLGSDPALAGWKITGAFPLQDSDRALAMLAQALPLRIETITPWWVTVLPR</sequence>
<accession>A0A857JB14</accession>